<dbReference type="CDD" id="cd00055">
    <property type="entry name" value="EGF_Lam"/>
    <property type="match status" value="2"/>
</dbReference>
<dbReference type="Gene3D" id="2.60.120.260">
    <property type="entry name" value="Galactose-binding domain-like"/>
    <property type="match status" value="1"/>
</dbReference>
<keyword evidence="1 3" id="KW-1015">Disulfide bond</keyword>
<feature type="disulfide bond" evidence="3">
    <location>
        <begin position="350"/>
        <end position="362"/>
    </location>
</feature>
<dbReference type="GO" id="GO:0007409">
    <property type="term" value="P:axonogenesis"/>
    <property type="evidence" value="ECO:0007669"/>
    <property type="project" value="TreeGrafter"/>
</dbReference>
<feature type="chain" id="PRO_5034821761" evidence="4">
    <location>
        <begin position="22"/>
        <end position="394"/>
    </location>
</feature>
<dbReference type="InterPro" id="IPR002049">
    <property type="entry name" value="LE_dom"/>
</dbReference>
<dbReference type="Ensembl" id="ENSEBUT00000000370.1">
    <property type="protein sequence ID" value="ENSEBUP00000000081.1"/>
    <property type="gene ID" value="ENSEBUG00000000349.1"/>
</dbReference>
<comment type="caution">
    <text evidence="3">Lacks conserved residue(s) required for the propagation of feature annotation.</text>
</comment>
<dbReference type="PROSITE" id="PS50027">
    <property type="entry name" value="EGF_LAM_2"/>
    <property type="match status" value="1"/>
</dbReference>
<name>A0A8C4N1N5_EPTBU</name>
<sequence length="394" mass="44704">MASRCVLMLVLFAMPPVPALGLQDEYNRCMEQEQHERDGRSVGVARACQPTVLELAHYVRFRLDPPNITCGNPSNKFCRLENEYMCGECDSSTPELSHPPSLMFDAEGYTTFWQSVTWQNNLRPFNINITLSWGKSVELTDDIVITFESHRPSTMILQKSMDHGRTWHTYQLYAKDCIKTFGMRSASVLNLSTNSSMKVICTEVYSSKFPSKEAQVVRYEVYKRLKLHSGPNQQDPATLYHSLETNRVLRNFLTLTDLRICLLEPAIWGDFVDQKNLNKYYYAISDVQIPGRCQCNLHANECKVGEDGILGCVCQHNTTGRDCKQCRTGVWSRGSYLPYPKGTANGCTECACDLFGSVRDHCDDSGQCRCKAGTTSPKCNQCETGFHWHRGCQR</sequence>
<dbReference type="GO" id="GO:0009887">
    <property type="term" value="P:animal organ morphogenesis"/>
    <property type="evidence" value="ECO:0007669"/>
    <property type="project" value="TreeGrafter"/>
</dbReference>
<protein>
    <submittedName>
        <fullName evidence="7">Uncharacterized protein</fullName>
    </submittedName>
</protein>
<dbReference type="Proteomes" id="UP000694388">
    <property type="component" value="Unplaced"/>
</dbReference>
<evidence type="ECO:0000313" key="8">
    <source>
        <dbReference type="Proteomes" id="UP000694388"/>
    </source>
</evidence>
<reference evidence="7" key="2">
    <citation type="submission" date="2025-09" db="UniProtKB">
        <authorList>
            <consortium name="Ensembl"/>
        </authorList>
    </citation>
    <scope>IDENTIFICATION</scope>
</reference>
<dbReference type="Pfam" id="PF00053">
    <property type="entry name" value="EGF_laminin"/>
    <property type="match status" value="2"/>
</dbReference>
<dbReference type="PROSITE" id="PS51117">
    <property type="entry name" value="LAMININ_NTER"/>
    <property type="match status" value="1"/>
</dbReference>
<dbReference type="SMART" id="SM00180">
    <property type="entry name" value="EGF_Lam"/>
    <property type="match status" value="2"/>
</dbReference>
<evidence type="ECO:0000259" key="5">
    <source>
        <dbReference type="PROSITE" id="PS50027"/>
    </source>
</evidence>
<keyword evidence="8" id="KW-1185">Reference proteome</keyword>
<dbReference type="Gene3D" id="2.10.25.10">
    <property type="entry name" value="Laminin"/>
    <property type="match status" value="2"/>
</dbReference>
<keyword evidence="2 3" id="KW-0424">Laminin EGF-like domain</keyword>
<dbReference type="PANTHER" id="PTHR10574">
    <property type="entry name" value="NETRIN/LAMININ-RELATED"/>
    <property type="match status" value="1"/>
</dbReference>
<evidence type="ECO:0000313" key="7">
    <source>
        <dbReference type="Ensembl" id="ENSEBUP00000000081.1"/>
    </source>
</evidence>
<reference evidence="7" key="1">
    <citation type="submission" date="2025-08" db="UniProtKB">
        <authorList>
            <consortium name="Ensembl"/>
        </authorList>
    </citation>
    <scope>IDENTIFICATION</scope>
</reference>
<evidence type="ECO:0000256" key="3">
    <source>
        <dbReference type="PROSITE-ProRule" id="PRU00460"/>
    </source>
</evidence>
<proteinExistence type="predicted"/>
<feature type="domain" description="Laminin EGF-like" evidence="5">
    <location>
        <begin position="350"/>
        <end position="394"/>
    </location>
</feature>
<dbReference type="PANTHER" id="PTHR10574:SF440">
    <property type="entry name" value="LAMININ EGF-LIKE DOMAIN-CONTAINING PROTEIN"/>
    <property type="match status" value="1"/>
</dbReference>
<feature type="domain" description="Laminin N-terminal" evidence="6">
    <location>
        <begin position="44"/>
        <end position="292"/>
    </location>
</feature>
<dbReference type="SMART" id="SM00136">
    <property type="entry name" value="LamNT"/>
    <property type="match status" value="1"/>
</dbReference>
<dbReference type="OMA" id="LHANECK"/>
<keyword evidence="4" id="KW-0732">Signal</keyword>
<dbReference type="FunFam" id="2.10.25.10:FF:000180">
    <property type="entry name" value="Netrin G2"/>
    <property type="match status" value="1"/>
</dbReference>
<accession>A0A8C4N1N5</accession>
<evidence type="ECO:0000259" key="6">
    <source>
        <dbReference type="PROSITE" id="PS51117"/>
    </source>
</evidence>
<dbReference type="AlphaFoldDB" id="A0A8C4N1N5"/>
<dbReference type="PROSITE" id="PS01248">
    <property type="entry name" value="EGF_LAM_1"/>
    <property type="match status" value="1"/>
</dbReference>
<dbReference type="InterPro" id="IPR050440">
    <property type="entry name" value="Laminin/Netrin_ECM"/>
</dbReference>
<feature type="disulfide bond" evidence="3">
    <location>
        <begin position="370"/>
        <end position="379"/>
    </location>
</feature>
<dbReference type="GO" id="GO:0009888">
    <property type="term" value="P:tissue development"/>
    <property type="evidence" value="ECO:0007669"/>
    <property type="project" value="TreeGrafter"/>
</dbReference>
<evidence type="ECO:0000256" key="4">
    <source>
        <dbReference type="SAM" id="SignalP"/>
    </source>
</evidence>
<dbReference type="Pfam" id="PF00055">
    <property type="entry name" value="Laminin_N"/>
    <property type="match status" value="1"/>
</dbReference>
<organism evidence="7 8">
    <name type="scientific">Eptatretus burgeri</name>
    <name type="common">Inshore hagfish</name>
    <dbReference type="NCBI Taxonomy" id="7764"/>
    <lineage>
        <taxon>Eukaryota</taxon>
        <taxon>Metazoa</taxon>
        <taxon>Chordata</taxon>
        <taxon>Craniata</taxon>
        <taxon>Vertebrata</taxon>
        <taxon>Cyclostomata</taxon>
        <taxon>Myxini</taxon>
        <taxon>Myxiniformes</taxon>
        <taxon>Myxinidae</taxon>
        <taxon>Eptatretinae</taxon>
        <taxon>Eptatretus</taxon>
    </lineage>
</organism>
<dbReference type="GeneTree" id="ENSGT00940000153601"/>
<feature type="signal peptide" evidence="4">
    <location>
        <begin position="1"/>
        <end position="21"/>
    </location>
</feature>
<dbReference type="FunFam" id="2.60.120.260:FF:000005">
    <property type="entry name" value="Netrin G1"/>
    <property type="match status" value="1"/>
</dbReference>
<dbReference type="InterPro" id="IPR008211">
    <property type="entry name" value="Laminin_N"/>
</dbReference>
<dbReference type="SUPFAM" id="SSF57196">
    <property type="entry name" value="EGF/Laminin"/>
    <property type="match status" value="1"/>
</dbReference>
<evidence type="ECO:0000256" key="2">
    <source>
        <dbReference type="ARBA" id="ARBA00023292"/>
    </source>
</evidence>
<evidence type="ECO:0000256" key="1">
    <source>
        <dbReference type="ARBA" id="ARBA00023157"/>
    </source>
</evidence>